<dbReference type="PROSITE" id="PS51910">
    <property type="entry name" value="GH18_2"/>
    <property type="match status" value="1"/>
</dbReference>
<dbReference type="PROSITE" id="PS01095">
    <property type="entry name" value="GH18_1"/>
    <property type="match status" value="1"/>
</dbReference>
<keyword evidence="6" id="KW-0812">Transmembrane</keyword>
<dbReference type="SUPFAM" id="SSF51445">
    <property type="entry name" value="(Trans)glycosidases"/>
    <property type="match status" value="1"/>
</dbReference>
<dbReference type="GO" id="GO:0006032">
    <property type="term" value="P:chitin catabolic process"/>
    <property type="evidence" value="ECO:0007669"/>
    <property type="project" value="TreeGrafter"/>
</dbReference>
<keyword evidence="6" id="KW-0472">Membrane</keyword>
<keyword evidence="9" id="KW-1185">Reference proteome</keyword>
<keyword evidence="1 3" id="KW-0378">Hydrolase</keyword>
<dbReference type="GO" id="GO:0004568">
    <property type="term" value="F:chitinase activity"/>
    <property type="evidence" value="ECO:0007669"/>
    <property type="project" value="TreeGrafter"/>
</dbReference>
<organism evidence="8 9">
    <name type="scientific">Strigomonas culicis</name>
    <dbReference type="NCBI Taxonomy" id="28005"/>
    <lineage>
        <taxon>Eukaryota</taxon>
        <taxon>Discoba</taxon>
        <taxon>Euglenozoa</taxon>
        <taxon>Kinetoplastea</taxon>
        <taxon>Metakinetoplastina</taxon>
        <taxon>Trypanosomatida</taxon>
        <taxon>Trypanosomatidae</taxon>
        <taxon>Strigomonadinae</taxon>
        <taxon>Strigomonas</taxon>
    </lineage>
</organism>
<dbReference type="Pfam" id="PF00704">
    <property type="entry name" value="Glyco_hydro_18"/>
    <property type="match status" value="1"/>
</dbReference>
<reference evidence="8 9" key="1">
    <citation type="journal article" date="2013" name="PLoS ONE">
        <title>Predicting the Proteins of Angomonas deanei, Strigomonas culicis and Their Respective Endosymbionts Reveals New Aspects of the Trypanosomatidae Family.</title>
        <authorList>
            <person name="Motta M.C."/>
            <person name="Martins A.C."/>
            <person name="de Souza S.S."/>
            <person name="Catta-Preta C.M."/>
            <person name="Silva R."/>
            <person name="Klein C.C."/>
            <person name="de Almeida L.G."/>
            <person name="de Lima Cunha O."/>
            <person name="Ciapina L.P."/>
            <person name="Brocchi M."/>
            <person name="Colabardini A.C."/>
            <person name="de Araujo Lima B."/>
            <person name="Machado C.R."/>
            <person name="de Almeida Soares C.M."/>
            <person name="Probst C.M."/>
            <person name="de Menezes C.B."/>
            <person name="Thompson C.E."/>
            <person name="Bartholomeu D.C."/>
            <person name="Gradia D.F."/>
            <person name="Pavoni D.P."/>
            <person name="Grisard E.C."/>
            <person name="Fantinatti-Garboggini F."/>
            <person name="Marchini F.K."/>
            <person name="Rodrigues-Luiz G.F."/>
            <person name="Wagner G."/>
            <person name="Goldman G.H."/>
            <person name="Fietto J.L."/>
            <person name="Elias M.C."/>
            <person name="Goldman M.H."/>
            <person name="Sagot M.F."/>
            <person name="Pereira M."/>
            <person name="Stoco P.H."/>
            <person name="de Mendonca-Neto R.P."/>
            <person name="Teixeira S.M."/>
            <person name="Maciel T.E."/>
            <person name="de Oliveira Mendes T.A."/>
            <person name="Urmenyi T.P."/>
            <person name="de Souza W."/>
            <person name="Schenkman S."/>
            <person name="de Vasconcelos A.T."/>
        </authorList>
    </citation>
    <scope>NUCLEOTIDE SEQUENCE [LARGE SCALE GENOMIC DNA]</scope>
</reference>
<protein>
    <submittedName>
        <fullName evidence="8">Chitinase</fullName>
    </submittedName>
</protein>
<feature type="domain" description="GH18" evidence="7">
    <location>
        <begin position="90"/>
        <end position="463"/>
    </location>
</feature>
<gene>
    <name evidence="8" type="ORF">STCU_08331</name>
</gene>
<evidence type="ECO:0000313" key="8">
    <source>
        <dbReference type="EMBL" id="EPY22137.1"/>
    </source>
</evidence>
<evidence type="ECO:0000256" key="4">
    <source>
        <dbReference type="RuleBase" id="RU004453"/>
    </source>
</evidence>
<dbReference type="Proteomes" id="UP000015354">
    <property type="component" value="Unassembled WGS sequence"/>
</dbReference>
<dbReference type="GO" id="GO:0005975">
    <property type="term" value="P:carbohydrate metabolic process"/>
    <property type="evidence" value="ECO:0007669"/>
    <property type="project" value="InterPro"/>
</dbReference>
<name>S9TUR0_9TRYP</name>
<dbReference type="PANTHER" id="PTHR11177:SF317">
    <property type="entry name" value="CHITINASE 12-RELATED"/>
    <property type="match status" value="1"/>
</dbReference>
<dbReference type="OrthoDB" id="76388at2759"/>
<evidence type="ECO:0000256" key="2">
    <source>
        <dbReference type="ARBA" id="ARBA00023295"/>
    </source>
</evidence>
<dbReference type="GO" id="GO:0008061">
    <property type="term" value="F:chitin binding"/>
    <property type="evidence" value="ECO:0007669"/>
    <property type="project" value="InterPro"/>
</dbReference>
<accession>S9TUR0</accession>
<evidence type="ECO:0000313" key="9">
    <source>
        <dbReference type="Proteomes" id="UP000015354"/>
    </source>
</evidence>
<evidence type="ECO:0000256" key="3">
    <source>
        <dbReference type="RuleBase" id="RU000489"/>
    </source>
</evidence>
<dbReference type="Gene3D" id="3.20.20.80">
    <property type="entry name" value="Glycosidases"/>
    <property type="match status" value="1"/>
</dbReference>
<dbReference type="InterPro" id="IPR017853">
    <property type="entry name" value="GH"/>
</dbReference>
<evidence type="ECO:0000256" key="1">
    <source>
        <dbReference type="ARBA" id="ARBA00022801"/>
    </source>
</evidence>
<dbReference type="PANTHER" id="PTHR11177">
    <property type="entry name" value="CHITINASE"/>
    <property type="match status" value="1"/>
</dbReference>
<feature type="region of interest" description="Disordered" evidence="5">
    <location>
        <begin position="477"/>
        <end position="521"/>
    </location>
</feature>
<dbReference type="GO" id="GO:0005576">
    <property type="term" value="C:extracellular region"/>
    <property type="evidence" value="ECO:0007669"/>
    <property type="project" value="TreeGrafter"/>
</dbReference>
<evidence type="ECO:0000259" key="7">
    <source>
        <dbReference type="PROSITE" id="PS51910"/>
    </source>
</evidence>
<sequence>MTFVSLSTTTQGILYRSTLFSFLFNFLCIMQHSWSSRRSAPAMVCTLLLLLLCSRLVLPTAAGSHSNPEEEQRIRAAAEAYDVTDPGRPFAVFGYLPEYRHQSYGADTCGRHKFYFPYEEFFTRGLTHLIFFSLEADPSTLRLAREDRLPRATEWAMVRALADQHNVKLMVSIGGGGRSSGFGPLVRDAAKRRAFVAQLNELYVERRLDGVDVNWEYPQTMEEWRLLGVLLREMRAALGFETVSGGPDGARPRRRRMRARAPTLTIALHPHIQGGLLLRRNDVLDAVDYVHWMAYDFYLKPNEQPDKEPPLGHTDYRYASGMLSDEVLEGFLDPAASRGSRRSKLDIYRDPRRKLTLGIPLFAKHIAENFRHPMPYKDVMTEQVARVAPPQSTASSAELERQMAAFIRPVNELDRYTFSGYNEIQKKVELARTGGPPGGIGGIMIWELGQDLLPPSEHPLAAMNAISEVVQERWGGPARPWTGEVRDGAGGVTREADAASTPTEKATAPPREADYEELSDL</sequence>
<evidence type="ECO:0000256" key="6">
    <source>
        <dbReference type="SAM" id="Phobius"/>
    </source>
</evidence>
<dbReference type="InterPro" id="IPR050314">
    <property type="entry name" value="Glycosyl_Hydrlase_18"/>
</dbReference>
<dbReference type="SMART" id="SM00636">
    <property type="entry name" value="Glyco_18"/>
    <property type="match status" value="1"/>
</dbReference>
<keyword evidence="2 3" id="KW-0326">Glycosidase</keyword>
<dbReference type="InterPro" id="IPR001223">
    <property type="entry name" value="Glyco_hydro18_cat"/>
</dbReference>
<comment type="caution">
    <text evidence="8">The sequence shown here is derived from an EMBL/GenBank/DDBJ whole genome shotgun (WGS) entry which is preliminary data.</text>
</comment>
<dbReference type="AlphaFoldDB" id="S9TUR0"/>
<comment type="similarity">
    <text evidence="4">Belongs to the glycosyl hydrolase 18 family.</text>
</comment>
<dbReference type="InterPro" id="IPR011583">
    <property type="entry name" value="Chitinase_II/V-like_cat"/>
</dbReference>
<proteinExistence type="inferred from homology"/>
<feature type="transmembrane region" description="Helical" evidence="6">
    <location>
        <begin position="12"/>
        <end position="30"/>
    </location>
</feature>
<dbReference type="InterPro" id="IPR001579">
    <property type="entry name" value="Glyco_hydro_18_chit_AS"/>
</dbReference>
<keyword evidence="6" id="KW-1133">Transmembrane helix</keyword>
<evidence type="ECO:0000256" key="5">
    <source>
        <dbReference type="SAM" id="MobiDB-lite"/>
    </source>
</evidence>
<dbReference type="EMBL" id="ATMH01008331">
    <property type="protein sequence ID" value="EPY22137.1"/>
    <property type="molecule type" value="Genomic_DNA"/>
</dbReference>